<feature type="domain" description="Carboxypeptidase A inhibitor-like" evidence="2">
    <location>
        <begin position="66"/>
        <end position="123"/>
    </location>
</feature>
<protein>
    <recommendedName>
        <fullName evidence="2">Carboxypeptidase A inhibitor-like domain-containing protein</fullName>
    </recommendedName>
</protein>
<accession>A0A9Q1M4T4</accession>
<gene>
    <name evidence="3" type="ORF">K7X08_033222</name>
</gene>
<organism evidence="3 4">
    <name type="scientific">Anisodus acutangulus</name>
    <dbReference type="NCBI Taxonomy" id="402998"/>
    <lineage>
        <taxon>Eukaryota</taxon>
        <taxon>Viridiplantae</taxon>
        <taxon>Streptophyta</taxon>
        <taxon>Embryophyta</taxon>
        <taxon>Tracheophyta</taxon>
        <taxon>Spermatophyta</taxon>
        <taxon>Magnoliopsida</taxon>
        <taxon>eudicotyledons</taxon>
        <taxon>Gunneridae</taxon>
        <taxon>Pentapetalae</taxon>
        <taxon>asterids</taxon>
        <taxon>lamiids</taxon>
        <taxon>Solanales</taxon>
        <taxon>Solanaceae</taxon>
        <taxon>Solanoideae</taxon>
        <taxon>Hyoscyameae</taxon>
        <taxon>Anisodus</taxon>
    </lineage>
</organism>
<proteinExistence type="predicted"/>
<keyword evidence="1" id="KW-0812">Transmembrane</keyword>
<comment type="caution">
    <text evidence="3">The sequence shown here is derived from an EMBL/GenBank/DDBJ whole genome shotgun (WGS) entry which is preliminary data.</text>
</comment>
<reference evidence="4" key="1">
    <citation type="journal article" date="2023" name="Proc. Natl. Acad. Sci. U.S.A.">
        <title>Genomic and structural basis for evolution of tropane alkaloid biosynthesis.</title>
        <authorList>
            <person name="Wanga Y.-J."/>
            <person name="Taina T."/>
            <person name="Yua J.-Y."/>
            <person name="Lia J."/>
            <person name="Xua B."/>
            <person name="Chenc J."/>
            <person name="D'Auriad J.C."/>
            <person name="Huanga J.-P."/>
            <person name="Huanga S.-X."/>
        </authorList>
    </citation>
    <scope>NUCLEOTIDE SEQUENCE [LARGE SCALE GENOMIC DNA]</scope>
    <source>
        <strain evidence="4">cv. KIB-2019</strain>
    </source>
</reference>
<dbReference type="AlphaFoldDB" id="A0A9Q1M4T4"/>
<evidence type="ECO:0000256" key="1">
    <source>
        <dbReference type="SAM" id="Phobius"/>
    </source>
</evidence>
<evidence type="ECO:0000259" key="2">
    <source>
        <dbReference type="Pfam" id="PF02977"/>
    </source>
</evidence>
<keyword evidence="4" id="KW-1185">Reference proteome</keyword>
<keyword evidence="1" id="KW-1133">Transmembrane helix</keyword>
<evidence type="ECO:0000313" key="3">
    <source>
        <dbReference type="EMBL" id="KAJ8549515.1"/>
    </source>
</evidence>
<keyword evidence="1" id="KW-0472">Membrane</keyword>
<name>A0A9Q1M4T4_9SOLA</name>
<evidence type="ECO:0000313" key="4">
    <source>
        <dbReference type="Proteomes" id="UP001152561"/>
    </source>
</evidence>
<dbReference type="InterPro" id="IPR004231">
    <property type="entry name" value="COpept_A_inh-like"/>
</dbReference>
<dbReference type="EMBL" id="JAJAGQ010000011">
    <property type="protein sequence ID" value="KAJ8549515.1"/>
    <property type="molecule type" value="Genomic_DNA"/>
</dbReference>
<dbReference type="Proteomes" id="UP001152561">
    <property type="component" value="Unassembled WGS sequence"/>
</dbReference>
<sequence length="126" mass="14319">MKEGKHQYLHILLFYIYLLAKLRWPPLSKFFLLTALFVAISVNLSQVMALRDLPDDVAAMKEKLLPLGDIVTCLKYCNVESDCSDGWVCYNCVPSAFAGWRSQCDKLTVTGEGYFGTILRAKYNKI</sequence>
<dbReference type="OrthoDB" id="1294638at2759"/>
<feature type="transmembrane region" description="Helical" evidence="1">
    <location>
        <begin position="30"/>
        <end position="50"/>
    </location>
</feature>
<dbReference type="Pfam" id="PF02977">
    <property type="entry name" value="CarbpepA_inh"/>
    <property type="match status" value="1"/>
</dbReference>